<dbReference type="RefSeq" id="WP_089367551.1">
    <property type="nucleotide sequence ID" value="NZ_BJXZ01000027.1"/>
</dbReference>
<accession>A0AAC9UGE9</accession>
<reference evidence="4 5" key="1">
    <citation type="submission" date="2015-03" db="EMBL/GenBank/DDBJ databases">
        <authorList>
            <person name="Xie B.-B."/>
            <person name="Rong J.-C."/>
            <person name="Qin Q.-L."/>
            <person name="Zhang Y.-Z."/>
        </authorList>
    </citation>
    <scope>NUCLEOTIDE SEQUENCE [LARGE SCALE GENOMIC DNA]</scope>
    <source>
        <strain evidence="4 5">KMM 661</strain>
    </source>
</reference>
<dbReference type="Proteomes" id="UP000198329">
    <property type="component" value="Chromosome I"/>
</dbReference>
<evidence type="ECO:0000256" key="2">
    <source>
        <dbReference type="SAM" id="Phobius"/>
    </source>
</evidence>
<keyword evidence="2" id="KW-0812">Transmembrane</keyword>
<feature type="region of interest" description="Disordered" evidence="1">
    <location>
        <begin position="56"/>
        <end position="76"/>
    </location>
</feature>
<dbReference type="KEGG" id="png:PNIG_a0119"/>
<protein>
    <recommendedName>
        <fullName evidence="3">DUF2914 domain-containing protein</fullName>
    </recommendedName>
</protein>
<dbReference type="InterPro" id="IPR022606">
    <property type="entry name" value="DUF2914"/>
</dbReference>
<dbReference type="Pfam" id="PF11141">
    <property type="entry name" value="DUF2914"/>
    <property type="match status" value="1"/>
</dbReference>
<feature type="domain" description="DUF2914" evidence="3">
    <location>
        <begin position="238"/>
        <end position="298"/>
    </location>
</feature>
<evidence type="ECO:0000313" key="4">
    <source>
        <dbReference type="EMBL" id="ASM52462.1"/>
    </source>
</evidence>
<keyword evidence="5" id="KW-1185">Reference proteome</keyword>
<keyword evidence="2" id="KW-1133">Transmembrane helix</keyword>
<name>A0AAC9UGE9_9GAMM</name>
<keyword evidence="2" id="KW-0472">Membrane</keyword>
<feature type="compositionally biased region" description="Basic and acidic residues" evidence="1">
    <location>
        <begin position="57"/>
        <end position="68"/>
    </location>
</feature>
<organism evidence="4 5">
    <name type="scientific">Pseudoalteromonas nigrifaciens</name>
    <dbReference type="NCBI Taxonomy" id="28109"/>
    <lineage>
        <taxon>Bacteria</taxon>
        <taxon>Pseudomonadati</taxon>
        <taxon>Pseudomonadota</taxon>
        <taxon>Gammaproteobacteria</taxon>
        <taxon>Alteromonadales</taxon>
        <taxon>Pseudoalteromonadaceae</taxon>
        <taxon>Pseudoalteromonas</taxon>
    </lineage>
</organism>
<proteinExistence type="predicted"/>
<feature type="transmembrane region" description="Helical" evidence="2">
    <location>
        <begin position="31"/>
        <end position="49"/>
    </location>
</feature>
<evidence type="ECO:0000313" key="5">
    <source>
        <dbReference type="Proteomes" id="UP000198329"/>
    </source>
</evidence>
<evidence type="ECO:0000259" key="3">
    <source>
        <dbReference type="Pfam" id="PF11141"/>
    </source>
</evidence>
<dbReference type="GeneID" id="300940135"/>
<dbReference type="AlphaFoldDB" id="A0AAC9UGE9"/>
<dbReference type="EMBL" id="CP011036">
    <property type="protein sequence ID" value="ASM52462.1"/>
    <property type="molecule type" value="Genomic_DNA"/>
</dbReference>
<gene>
    <name evidence="4" type="ORF">PNIG_a0119</name>
</gene>
<sequence length="301" mass="33300">MSQKIVIKANVKREPQESVTTLTYEWNWRRIVSISMLLLMTSAAVIYGLTSAVSAEQDEHPNEPEDRVLAQSNDTSQRAVTSLQTTQVELNTSATVASQNSESELLVAPINLVAEQKVAEPDKVAAAELPVIPQAEIKNNSPEPVNIEQVPTTDLLVDTDVAAISDTALSSTQGFAPLAQLASVALGAQIDTDKISRAVLTRKVSKREPVNVFAADIRLSQFDETLSFFSELKNLQGQQVKHVWFFEDDIVAEIELDITSSRYRTYSTKNIMDSQIGQWRVDVIDEQGQLIAQKEFRILAD</sequence>
<evidence type="ECO:0000256" key="1">
    <source>
        <dbReference type="SAM" id="MobiDB-lite"/>
    </source>
</evidence>